<dbReference type="GO" id="GO:0003677">
    <property type="term" value="F:DNA binding"/>
    <property type="evidence" value="ECO:0007669"/>
    <property type="project" value="UniProtKB-KW"/>
</dbReference>
<evidence type="ECO:0000256" key="3">
    <source>
        <dbReference type="ARBA" id="ARBA00023163"/>
    </source>
</evidence>
<gene>
    <name evidence="5" type="ORF">FSB73_19900</name>
</gene>
<accession>A0A5B8VUU1</accession>
<sequence length="131" mass="14938">MHFENSSQAIYLQIVEYVCEQIILGEWPVGEKIPSVRELGVALEVNPNTVMRSYEVLKNEQIIFDKRGIGNFVDSKGQDKALSYLQQEFTSKALPQVFKTMFLLKMGVEDLKKPLEQFIKNYVSTTDADAS</sequence>
<dbReference type="GO" id="GO:0003700">
    <property type="term" value="F:DNA-binding transcription factor activity"/>
    <property type="evidence" value="ECO:0007669"/>
    <property type="project" value="InterPro"/>
</dbReference>
<evidence type="ECO:0000313" key="6">
    <source>
        <dbReference type="Proteomes" id="UP000321291"/>
    </source>
</evidence>
<name>A0A5B8VUU1_9BACT</name>
<dbReference type="AlphaFoldDB" id="A0A5B8VUU1"/>
<dbReference type="InterPro" id="IPR036388">
    <property type="entry name" value="WH-like_DNA-bd_sf"/>
</dbReference>
<keyword evidence="6" id="KW-1185">Reference proteome</keyword>
<dbReference type="Gene3D" id="1.10.287.100">
    <property type="match status" value="1"/>
</dbReference>
<keyword evidence="1" id="KW-0805">Transcription regulation</keyword>
<evidence type="ECO:0000256" key="1">
    <source>
        <dbReference type="ARBA" id="ARBA00023015"/>
    </source>
</evidence>
<dbReference type="CDD" id="cd07377">
    <property type="entry name" value="WHTH_GntR"/>
    <property type="match status" value="1"/>
</dbReference>
<dbReference type="SUPFAM" id="SSF46785">
    <property type="entry name" value="Winged helix' DNA-binding domain"/>
    <property type="match status" value="1"/>
</dbReference>
<evidence type="ECO:0000313" key="5">
    <source>
        <dbReference type="EMBL" id="QEC74365.1"/>
    </source>
</evidence>
<proteinExistence type="predicted"/>
<dbReference type="KEGG" id="agi:FSB73_19900"/>
<dbReference type="Gene3D" id="1.10.10.10">
    <property type="entry name" value="Winged helix-like DNA-binding domain superfamily/Winged helix DNA-binding domain"/>
    <property type="match status" value="1"/>
</dbReference>
<dbReference type="SMART" id="SM00345">
    <property type="entry name" value="HTH_GNTR"/>
    <property type="match status" value="1"/>
</dbReference>
<dbReference type="EMBL" id="CP042434">
    <property type="protein sequence ID" value="QEC74365.1"/>
    <property type="molecule type" value="Genomic_DNA"/>
</dbReference>
<feature type="domain" description="HTH gntR-type" evidence="4">
    <location>
        <begin position="8"/>
        <end position="76"/>
    </location>
</feature>
<dbReference type="OrthoDB" id="362473at2"/>
<dbReference type="PROSITE" id="PS50949">
    <property type="entry name" value="HTH_GNTR"/>
    <property type="match status" value="1"/>
</dbReference>
<dbReference type="Proteomes" id="UP000321291">
    <property type="component" value="Chromosome"/>
</dbReference>
<dbReference type="InterPro" id="IPR000524">
    <property type="entry name" value="Tscrpt_reg_HTH_GntR"/>
</dbReference>
<organism evidence="5 6">
    <name type="scientific">Arachidicoccus ginsenosidivorans</name>
    <dbReference type="NCBI Taxonomy" id="496057"/>
    <lineage>
        <taxon>Bacteria</taxon>
        <taxon>Pseudomonadati</taxon>
        <taxon>Bacteroidota</taxon>
        <taxon>Chitinophagia</taxon>
        <taxon>Chitinophagales</taxon>
        <taxon>Chitinophagaceae</taxon>
        <taxon>Arachidicoccus</taxon>
    </lineage>
</organism>
<dbReference type="PANTHER" id="PTHR38445">
    <property type="entry name" value="HTH-TYPE TRANSCRIPTIONAL REPRESSOR YTRA"/>
    <property type="match status" value="1"/>
</dbReference>
<dbReference type="PANTHER" id="PTHR38445:SF10">
    <property type="entry name" value="GNTR-FAMILY TRANSCRIPTIONAL REGULATOR"/>
    <property type="match status" value="1"/>
</dbReference>
<keyword evidence="2" id="KW-0238">DNA-binding</keyword>
<dbReference type="Pfam" id="PF00392">
    <property type="entry name" value="GntR"/>
    <property type="match status" value="1"/>
</dbReference>
<evidence type="ECO:0000256" key="2">
    <source>
        <dbReference type="ARBA" id="ARBA00023125"/>
    </source>
</evidence>
<keyword evidence="3" id="KW-0804">Transcription</keyword>
<reference evidence="5 6" key="1">
    <citation type="journal article" date="2017" name="Int. J. Syst. Evol. Microbiol.">
        <title>Arachidicoccus ginsenosidivorans sp. nov., with ginsenoside-converting activity isolated from ginseng cultivating soil.</title>
        <authorList>
            <person name="Siddiqi M.Z."/>
            <person name="Aslam Z."/>
            <person name="Im W.T."/>
        </authorList>
    </citation>
    <scope>NUCLEOTIDE SEQUENCE [LARGE SCALE GENOMIC DNA]</scope>
    <source>
        <strain evidence="5 6">Gsoil 809</strain>
    </source>
</reference>
<evidence type="ECO:0000259" key="4">
    <source>
        <dbReference type="PROSITE" id="PS50949"/>
    </source>
</evidence>
<protein>
    <submittedName>
        <fullName evidence="5">GntR family transcriptional regulator</fullName>
    </submittedName>
</protein>
<dbReference type="InterPro" id="IPR036390">
    <property type="entry name" value="WH_DNA-bd_sf"/>
</dbReference>